<protein>
    <submittedName>
        <fullName evidence="3">NADPH:quinone reductase</fullName>
    </submittedName>
</protein>
<feature type="domain" description="Enoyl reductase (ER)" evidence="2">
    <location>
        <begin position="10"/>
        <end position="297"/>
    </location>
</feature>
<gene>
    <name evidence="3" type="ORF">SAMN05421867_102291</name>
</gene>
<dbReference type="Gene3D" id="3.90.180.10">
    <property type="entry name" value="Medium-chain alcohol dehydrogenases, catalytic domain"/>
    <property type="match status" value="1"/>
</dbReference>
<name>A0A1I0WAC8_9CELL</name>
<dbReference type="InterPro" id="IPR036291">
    <property type="entry name" value="NAD(P)-bd_dom_sf"/>
</dbReference>
<keyword evidence="4" id="KW-1185">Reference proteome</keyword>
<dbReference type="SUPFAM" id="SSF50129">
    <property type="entry name" value="GroES-like"/>
    <property type="match status" value="1"/>
</dbReference>
<reference evidence="3 4" key="1">
    <citation type="submission" date="2016-10" db="EMBL/GenBank/DDBJ databases">
        <authorList>
            <person name="de Groot N.N."/>
        </authorList>
    </citation>
    <scope>NUCLEOTIDE SEQUENCE [LARGE SCALE GENOMIC DNA]</scope>
    <source>
        <strain evidence="3 4">CGMCC 4.6945</strain>
    </source>
</reference>
<organism evidence="3 4">
    <name type="scientific">Cellulomonas marina</name>
    <dbReference type="NCBI Taxonomy" id="988821"/>
    <lineage>
        <taxon>Bacteria</taxon>
        <taxon>Bacillati</taxon>
        <taxon>Actinomycetota</taxon>
        <taxon>Actinomycetes</taxon>
        <taxon>Micrococcales</taxon>
        <taxon>Cellulomonadaceae</taxon>
        <taxon>Cellulomonas</taxon>
    </lineage>
</organism>
<dbReference type="Gene3D" id="3.40.50.720">
    <property type="entry name" value="NAD(P)-binding Rossmann-like Domain"/>
    <property type="match status" value="1"/>
</dbReference>
<keyword evidence="1" id="KW-0521">NADP</keyword>
<dbReference type="InterPro" id="IPR020843">
    <property type="entry name" value="ER"/>
</dbReference>
<dbReference type="InterPro" id="IPR013154">
    <property type="entry name" value="ADH-like_N"/>
</dbReference>
<dbReference type="Proteomes" id="UP000199012">
    <property type="component" value="Unassembled WGS sequence"/>
</dbReference>
<dbReference type="STRING" id="988821.SAMN05421867_102291"/>
<accession>A0A1I0WAC8</accession>
<evidence type="ECO:0000256" key="1">
    <source>
        <dbReference type="ARBA" id="ARBA00022857"/>
    </source>
</evidence>
<dbReference type="GO" id="GO:0016491">
    <property type="term" value="F:oxidoreductase activity"/>
    <property type="evidence" value="ECO:0007669"/>
    <property type="project" value="InterPro"/>
</dbReference>
<dbReference type="Pfam" id="PF13602">
    <property type="entry name" value="ADH_zinc_N_2"/>
    <property type="match status" value="1"/>
</dbReference>
<dbReference type="InterPro" id="IPR051603">
    <property type="entry name" value="Zinc-ADH_QOR/CCCR"/>
</dbReference>
<evidence type="ECO:0000313" key="4">
    <source>
        <dbReference type="Proteomes" id="UP000199012"/>
    </source>
</evidence>
<dbReference type="InterPro" id="IPR011032">
    <property type="entry name" value="GroES-like_sf"/>
</dbReference>
<dbReference type="EMBL" id="FOKA01000002">
    <property type="protein sequence ID" value="SFA85228.1"/>
    <property type="molecule type" value="Genomic_DNA"/>
</dbReference>
<dbReference type="RefSeq" id="WP_090031003.1">
    <property type="nucleotide sequence ID" value="NZ_BONM01000012.1"/>
</dbReference>
<dbReference type="PANTHER" id="PTHR44154">
    <property type="entry name" value="QUINONE OXIDOREDUCTASE"/>
    <property type="match status" value="1"/>
</dbReference>
<dbReference type="AlphaFoldDB" id="A0A1I0WAC8"/>
<dbReference type="Pfam" id="PF08240">
    <property type="entry name" value="ADH_N"/>
    <property type="match status" value="1"/>
</dbReference>
<dbReference type="PANTHER" id="PTHR44154:SF1">
    <property type="entry name" value="QUINONE OXIDOREDUCTASE"/>
    <property type="match status" value="1"/>
</dbReference>
<dbReference type="OrthoDB" id="3175656at2"/>
<proteinExistence type="predicted"/>
<evidence type="ECO:0000259" key="2">
    <source>
        <dbReference type="SMART" id="SM00829"/>
    </source>
</evidence>
<dbReference type="SMART" id="SM00829">
    <property type="entry name" value="PKS_ER"/>
    <property type="match status" value="1"/>
</dbReference>
<sequence>MRAARYHRYGEPDVLVVEEAPEPHAGPGAVRIAVHAVSVNPIDVLLRAGRLAQVLPLPLPAVPGRDAVGVVDEVGHGVEGVGVGDRVFGLGGISDTTADRAVLTAWAAVPSVWTTEQAAAAGLASATAARAVAALGELEGRTLLVEGASGAVGGAVAALALAAGARVIGTARPANHAHLVASGVDATTYGDGLAERVAALAPGGVDAAVHAAPSPSLAELVAIVGDPDRVVTVIDTAGAARLGARKVDAANDSALLRRAADLGERGLYVPRVEHVLPLDAIVEAHARAERESGKVVVTLS</sequence>
<dbReference type="SUPFAM" id="SSF51735">
    <property type="entry name" value="NAD(P)-binding Rossmann-fold domains"/>
    <property type="match status" value="1"/>
</dbReference>
<evidence type="ECO:0000313" key="3">
    <source>
        <dbReference type="EMBL" id="SFA85228.1"/>
    </source>
</evidence>